<comment type="cofactor">
    <cofactor evidence="7">
        <name>Mn(2+)</name>
        <dbReference type="ChEBI" id="CHEBI:29035"/>
    </cofactor>
    <text evidence="7">Binds 2 manganese ions per subunit.</text>
</comment>
<sequence>MHASPQIAGSDHHTAHVETVCERFDAALRHTGLSTAIVGSGRVGKRFLDDIAYPFKVNPLFNYWVPLTAHPDSYVVYQSGQRPRLLLHAPSDFWHKTPESPSGTWTEAFDIELFDDAGKLEAALPDGEATALLAEDRPDGLTKARQNPEALINFLHFDRAWKTDYEKDCMREANRLGALAHRAAEKAFREGASEYEIHQAFCTACGHTQNELPYPAIIALNANGSTLHYDRLERQSPTPLLSFLIDAGAAHAGYASDITRSYSAADREFAELIEALDELQRTLCDGVRPGVSFGDLHDQTHRLLATVLADWSLITVSAEEAFDSGLTRTFFPHGLGHFIGLQVHDVGGHMADHEGNRAPPPPAHPYLRTTRVLDEGHSLTVEPGLYFIDNLLDPLREKKEGAAINWSRVDHFRPYGGIRIEDDILVTASGHENMTRDAFASLD</sequence>
<keyword evidence="5 7" id="KW-0482">Metalloprotease</keyword>
<dbReference type="PANTHER" id="PTHR43226">
    <property type="entry name" value="XAA-PRO AMINOPEPTIDASE 3"/>
    <property type="match status" value="1"/>
</dbReference>
<feature type="binding site" evidence="7">
    <location>
        <position position="382"/>
    </location>
    <ligand>
        <name>Mn(2+)</name>
        <dbReference type="ChEBI" id="CHEBI:29035"/>
        <label>1</label>
    </ligand>
</feature>
<keyword evidence="2 7" id="KW-0479">Metal-binding</keyword>
<evidence type="ECO:0000313" key="11">
    <source>
        <dbReference type="Proteomes" id="UP001239019"/>
    </source>
</evidence>
<dbReference type="PANTHER" id="PTHR43226:SF8">
    <property type="entry name" value="XAA-PRO DIPEPTIDASE"/>
    <property type="match status" value="1"/>
</dbReference>
<dbReference type="NCBIfam" id="NF010133">
    <property type="entry name" value="PRK13607.1"/>
    <property type="match status" value="1"/>
</dbReference>
<dbReference type="InterPro" id="IPR048819">
    <property type="entry name" value="PepQ_N"/>
</dbReference>
<dbReference type="InterPro" id="IPR029149">
    <property type="entry name" value="Creatin/AminoP/Spt16_N"/>
</dbReference>
<keyword evidence="6 7" id="KW-0464">Manganese</keyword>
<feature type="domain" description="Peptidase M24" evidence="8">
    <location>
        <begin position="168"/>
        <end position="428"/>
    </location>
</feature>
<dbReference type="PROSITE" id="PS00491">
    <property type="entry name" value="PROLINE_PEPTIDASE"/>
    <property type="match status" value="1"/>
</dbReference>
<feature type="binding site" evidence="7">
    <location>
        <position position="337"/>
    </location>
    <ligand>
        <name>Mn(2+)</name>
        <dbReference type="ChEBI" id="CHEBI:29035"/>
        <label>1</label>
    </ligand>
</feature>
<comment type="similarity">
    <text evidence="7">Belongs to the peptidase M24B family. Bacterial-type prolidase subfamily.</text>
</comment>
<dbReference type="Gene3D" id="3.40.350.10">
    <property type="entry name" value="Creatinase/prolidase N-terminal domain"/>
    <property type="match status" value="1"/>
</dbReference>
<organism evidence="10 11">
    <name type="scientific">Natronospira bacteriovora</name>
    <dbReference type="NCBI Taxonomy" id="3069753"/>
    <lineage>
        <taxon>Bacteria</taxon>
        <taxon>Pseudomonadati</taxon>
        <taxon>Pseudomonadota</taxon>
        <taxon>Gammaproteobacteria</taxon>
        <taxon>Natronospirales</taxon>
        <taxon>Natronospiraceae</taxon>
        <taxon>Natronospira</taxon>
    </lineage>
</organism>
<evidence type="ECO:0000256" key="3">
    <source>
        <dbReference type="ARBA" id="ARBA00022801"/>
    </source>
</evidence>
<comment type="function">
    <text evidence="7">Splits dipeptides with a prolyl residue in the C-terminal position.</text>
</comment>
<dbReference type="InterPro" id="IPR022846">
    <property type="entry name" value="X_Pro_dipept"/>
</dbReference>
<dbReference type="EMBL" id="JAVDDT010000001">
    <property type="protein sequence ID" value="MDQ2068728.1"/>
    <property type="molecule type" value="Genomic_DNA"/>
</dbReference>
<dbReference type="Gene3D" id="3.90.230.10">
    <property type="entry name" value="Creatinase/methionine aminopeptidase superfamily"/>
    <property type="match status" value="1"/>
</dbReference>
<evidence type="ECO:0000256" key="7">
    <source>
        <dbReference type="HAMAP-Rule" id="MF_01279"/>
    </source>
</evidence>
<dbReference type="SUPFAM" id="SSF55920">
    <property type="entry name" value="Creatinase/aminopeptidase"/>
    <property type="match status" value="1"/>
</dbReference>
<keyword evidence="3 7" id="KW-0378">Hydrolase</keyword>
<dbReference type="HAMAP" id="MF_01279">
    <property type="entry name" value="X_Pro_dipeptid"/>
    <property type="match status" value="1"/>
</dbReference>
<protein>
    <recommendedName>
        <fullName evidence="7">Xaa-Pro dipeptidase</fullName>
        <shortName evidence="7">X-Pro dipeptidase</shortName>
        <ecNumber evidence="7">3.4.13.9</ecNumber>
    </recommendedName>
    <alternativeName>
        <fullName evidence="7">Imidodipeptidase</fullName>
    </alternativeName>
    <alternativeName>
        <fullName evidence="7">Proline dipeptidase</fullName>
        <shortName evidence="7">Prolidase</shortName>
    </alternativeName>
</protein>
<comment type="catalytic activity">
    <reaction evidence="7">
        <text>Xaa-L-Pro dipeptide + H2O = an L-alpha-amino acid + L-proline</text>
        <dbReference type="Rhea" id="RHEA:76407"/>
        <dbReference type="ChEBI" id="CHEBI:15377"/>
        <dbReference type="ChEBI" id="CHEBI:59869"/>
        <dbReference type="ChEBI" id="CHEBI:60039"/>
        <dbReference type="ChEBI" id="CHEBI:195196"/>
        <dbReference type="EC" id="3.4.13.9"/>
    </reaction>
</comment>
<evidence type="ECO:0000256" key="2">
    <source>
        <dbReference type="ARBA" id="ARBA00022723"/>
    </source>
</evidence>
<evidence type="ECO:0000256" key="4">
    <source>
        <dbReference type="ARBA" id="ARBA00022997"/>
    </source>
</evidence>
<dbReference type="InterPro" id="IPR036005">
    <property type="entry name" value="Creatinase/aminopeptidase-like"/>
</dbReference>
<dbReference type="Pfam" id="PF00557">
    <property type="entry name" value="Peptidase_M24"/>
    <property type="match status" value="1"/>
</dbReference>
<dbReference type="Pfam" id="PF21216">
    <property type="entry name" value="PepQ_N"/>
    <property type="match status" value="1"/>
</dbReference>
<feature type="binding site" evidence="7">
    <location>
        <position position="421"/>
    </location>
    <ligand>
        <name>Mn(2+)</name>
        <dbReference type="ChEBI" id="CHEBI:29035"/>
        <label>2</label>
    </ligand>
</feature>
<gene>
    <name evidence="7 10" type="primary">pepQ</name>
    <name evidence="10" type="ORF">RBH19_02420</name>
</gene>
<keyword evidence="11" id="KW-1185">Reference proteome</keyword>
<accession>A0ABU0W4P3</accession>
<feature type="binding site" evidence="7">
    <location>
        <position position="257"/>
    </location>
    <ligand>
        <name>Mn(2+)</name>
        <dbReference type="ChEBI" id="CHEBI:29035"/>
        <label>2</label>
    </ligand>
</feature>
<feature type="binding site" evidence="7">
    <location>
        <position position="421"/>
    </location>
    <ligand>
        <name>Mn(2+)</name>
        <dbReference type="ChEBI" id="CHEBI:29035"/>
        <label>1</label>
    </ligand>
</feature>
<evidence type="ECO:0000256" key="5">
    <source>
        <dbReference type="ARBA" id="ARBA00023049"/>
    </source>
</evidence>
<dbReference type="InterPro" id="IPR052433">
    <property type="entry name" value="X-Pro_dipept-like"/>
</dbReference>
<keyword evidence="4 7" id="KW-0224">Dipeptidase</keyword>
<comment type="caution">
    <text evidence="10">The sequence shown here is derived from an EMBL/GenBank/DDBJ whole genome shotgun (WGS) entry which is preliminary data.</text>
</comment>
<dbReference type="InterPro" id="IPR001131">
    <property type="entry name" value="Peptidase_M24B_aminopep-P_CS"/>
</dbReference>
<feature type="binding site" evidence="7">
    <location>
        <position position="257"/>
    </location>
    <ligand>
        <name>Mn(2+)</name>
        <dbReference type="ChEBI" id="CHEBI:29035"/>
        <label>1</label>
    </ligand>
</feature>
<dbReference type="InterPro" id="IPR000994">
    <property type="entry name" value="Pept_M24"/>
</dbReference>
<dbReference type="CDD" id="cd01087">
    <property type="entry name" value="Prolidase"/>
    <property type="match status" value="1"/>
</dbReference>
<dbReference type="EC" id="3.4.13.9" evidence="7"/>
<evidence type="ECO:0000256" key="6">
    <source>
        <dbReference type="ARBA" id="ARBA00023211"/>
    </source>
</evidence>
<evidence type="ECO:0000256" key="1">
    <source>
        <dbReference type="ARBA" id="ARBA00022670"/>
    </source>
</evidence>
<evidence type="ECO:0000259" key="8">
    <source>
        <dbReference type="Pfam" id="PF00557"/>
    </source>
</evidence>
<name>A0ABU0W4P3_9GAMM</name>
<reference evidence="10 11" key="1">
    <citation type="submission" date="2023-08" db="EMBL/GenBank/DDBJ databases">
        <title>Whole-genome sequencing of halo(alkali)philic microorganisms from hypersaline lakes.</title>
        <authorList>
            <person name="Sorokin D.Y."/>
            <person name="Abbas B."/>
            <person name="Merkel A.Y."/>
        </authorList>
    </citation>
    <scope>NUCLEOTIDE SEQUENCE [LARGE SCALE GENOMIC DNA]</scope>
    <source>
        <strain evidence="10 11">AB-CW4</strain>
    </source>
</reference>
<feature type="domain" description="Xaa-Pro dipeptidase N-terminal" evidence="9">
    <location>
        <begin position="12"/>
        <end position="157"/>
    </location>
</feature>
<evidence type="ECO:0000259" key="9">
    <source>
        <dbReference type="Pfam" id="PF21216"/>
    </source>
</evidence>
<dbReference type="Proteomes" id="UP001239019">
    <property type="component" value="Unassembled WGS sequence"/>
</dbReference>
<feature type="binding site" evidence="7">
    <location>
        <position position="246"/>
    </location>
    <ligand>
        <name>Mn(2+)</name>
        <dbReference type="ChEBI" id="CHEBI:29035"/>
        <label>2</label>
    </ligand>
</feature>
<keyword evidence="1 7" id="KW-0645">Protease</keyword>
<dbReference type="GO" id="GO:0102009">
    <property type="term" value="F:proline dipeptidase activity"/>
    <property type="evidence" value="ECO:0007669"/>
    <property type="project" value="UniProtKB-EC"/>
</dbReference>
<evidence type="ECO:0000313" key="10">
    <source>
        <dbReference type="EMBL" id="MDQ2068728.1"/>
    </source>
</evidence>
<proteinExistence type="inferred from homology"/>
<dbReference type="RefSeq" id="WP_306727207.1">
    <property type="nucleotide sequence ID" value="NZ_JAVDDT010000001.1"/>
</dbReference>